<accession>A0A540L3M2</accession>
<evidence type="ECO:0000313" key="2">
    <source>
        <dbReference type="Proteomes" id="UP000315295"/>
    </source>
</evidence>
<comment type="caution">
    <text evidence="1">The sequence shown here is derived from an EMBL/GenBank/DDBJ whole genome shotgun (WGS) entry which is preliminary data.</text>
</comment>
<sequence>MPKTLPSSTAEIKSMKILSPSHKYCADLSQKLKEVRAFITNNTANTGRQREGGGVVNIRASVITRTLHTFSKDRNKLH</sequence>
<dbReference type="EMBL" id="VIEB01000782">
    <property type="protein sequence ID" value="TQD81080.1"/>
    <property type="molecule type" value="Genomic_DNA"/>
</dbReference>
<reference evidence="1 2" key="1">
    <citation type="journal article" date="2019" name="G3 (Bethesda)">
        <title>Sequencing of a Wild Apple (Malus baccata) Genome Unravels the Differences Between Cultivated and Wild Apple Species Regarding Disease Resistance and Cold Tolerance.</title>
        <authorList>
            <person name="Chen X."/>
        </authorList>
    </citation>
    <scope>NUCLEOTIDE SEQUENCE [LARGE SCALE GENOMIC DNA]</scope>
    <source>
        <strain evidence="2">cv. Shandingzi</strain>
        <tissue evidence="1">Leaves</tissue>
    </source>
</reference>
<proteinExistence type="predicted"/>
<evidence type="ECO:0000313" key="1">
    <source>
        <dbReference type="EMBL" id="TQD81080.1"/>
    </source>
</evidence>
<name>A0A540L3M2_MALBA</name>
<gene>
    <name evidence="1" type="ORF">C1H46_033390</name>
</gene>
<protein>
    <submittedName>
        <fullName evidence="1">Uncharacterized protein</fullName>
    </submittedName>
</protein>
<dbReference type="AlphaFoldDB" id="A0A540L3M2"/>
<keyword evidence="2" id="KW-1185">Reference proteome</keyword>
<dbReference type="Proteomes" id="UP000315295">
    <property type="component" value="Unassembled WGS sequence"/>
</dbReference>
<organism evidence="1 2">
    <name type="scientific">Malus baccata</name>
    <name type="common">Siberian crab apple</name>
    <name type="synonym">Pyrus baccata</name>
    <dbReference type="NCBI Taxonomy" id="106549"/>
    <lineage>
        <taxon>Eukaryota</taxon>
        <taxon>Viridiplantae</taxon>
        <taxon>Streptophyta</taxon>
        <taxon>Embryophyta</taxon>
        <taxon>Tracheophyta</taxon>
        <taxon>Spermatophyta</taxon>
        <taxon>Magnoliopsida</taxon>
        <taxon>eudicotyledons</taxon>
        <taxon>Gunneridae</taxon>
        <taxon>Pentapetalae</taxon>
        <taxon>rosids</taxon>
        <taxon>fabids</taxon>
        <taxon>Rosales</taxon>
        <taxon>Rosaceae</taxon>
        <taxon>Amygdaloideae</taxon>
        <taxon>Maleae</taxon>
        <taxon>Malus</taxon>
    </lineage>
</organism>